<dbReference type="Gene3D" id="1.10.10.10">
    <property type="entry name" value="Winged helix-like DNA-binding domain superfamily/Winged helix DNA-binding domain"/>
    <property type="match status" value="1"/>
</dbReference>
<reference evidence="1 2" key="1">
    <citation type="submission" date="2014-02" db="EMBL/GenBank/DDBJ databases">
        <title>Diversity of Thermotogales isolates from hydrothermal vents.</title>
        <authorList>
            <person name="Haverkamp T.H.A."/>
            <person name="Lossouarn J."/>
            <person name="Geslin C."/>
            <person name="Nesbo C.L."/>
        </authorList>
    </citation>
    <scope>NUCLEOTIDE SEQUENCE [LARGE SCALE GENOMIC DNA]</scope>
    <source>
        <strain evidence="1 2">431</strain>
    </source>
</reference>
<sequence>MYEILKIISSPQLFEVLNFLRNNPNKNPSSIARALGFHTFTVQRYLEVLERFGIVKAKVEKKVGRPSKKYTYVGGNITIDFDDILSMFDLKNKKVREKKKSLRYSYDLKGEKINGVVDIERITKLSDMEGKVLFLIPPFDSEGIQVEKIIEKVKFSEFDILSSLKKLISLEIIEVVE</sequence>
<evidence type="ECO:0000313" key="1">
    <source>
        <dbReference type="EMBL" id="APT73746.1"/>
    </source>
</evidence>
<protein>
    <submittedName>
        <fullName evidence="1">Transcriptional regulator</fullName>
    </submittedName>
</protein>
<keyword evidence="2" id="KW-1185">Reference proteome</keyword>
<gene>
    <name evidence="1" type="ORF">BW47_04010</name>
</gene>
<dbReference type="RefSeq" id="WP_012056966.1">
    <property type="nucleotide sequence ID" value="NZ_CP007389.1"/>
</dbReference>
<proteinExistence type="predicted"/>
<evidence type="ECO:0000313" key="2">
    <source>
        <dbReference type="Proteomes" id="UP000185490"/>
    </source>
</evidence>
<dbReference type="InterPro" id="IPR036390">
    <property type="entry name" value="WH_DNA-bd_sf"/>
</dbReference>
<dbReference type="EMBL" id="CP007389">
    <property type="protein sequence ID" value="APT73746.1"/>
    <property type="molecule type" value="Genomic_DNA"/>
</dbReference>
<name>A0ABM6GDS6_9BACT</name>
<dbReference type="InterPro" id="IPR036388">
    <property type="entry name" value="WH-like_DNA-bd_sf"/>
</dbReference>
<dbReference type="SUPFAM" id="SSF46785">
    <property type="entry name" value="Winged helix' DNA-binding domain"/>
    <property type="match status" value="1"/>
</dbReference>
<dbReference type="Proteomes" id="UP000185490">
    <property type="component" value="Chromosome"/>
</dbReference>
<organism evidence="1 2">
    <name type="scientific">Thermosipho melanesiensis</name>
    <dbReference type="NCBI Taxonomy" id="46541"/>
    <lineage>
        <taxon>Bacteria</taxon>
        <taxon>Thermotogati</taxon>
        <taxon>Thermotogota</taxon>
        <taxon>Thermotogae</taxon>
        <taxon>Thermotogales</taxon>
        <taxon>Fervidobacteriaceae</taxon>
        <taxon>Thermosipho</taxon>
    </lineage>
</organism>
<accession>A0ABM6GDS6</accession>